<organism evidence="1 2">
    <name type="scientific">Microbacterium mitrae</name>
    <dbReference type="NCBI Taxonomy" id="664640"/>
    <lineage>
        <taxon>Bacteria</taxon>
        <taxon>Bacillati</taxon>
        <taxon>Actinomycetota</taxon>
        <taxon>Actinomycetes</taxon>
        <taxon>Micrococcales</taxon>
        <taxon>Microbacteriaceae</taxon>
        <taxon>Microbacterium</taxon>
    </lineage>
</organism>
<dbReference type="EMBL" id="VRSW01000001">
    <property type="protein sequence ID" value="TXK06066.1"/>
    <property type="molecule type" value="Genomic_DNA"/>
</dbReference>
<keyword evidence="2" id="KW-1185">Reference proteome</keyword>
<dbReference type="RefSeq" id="WP_147824875.1">
    <property type="nucleotide sequence ID" value="NZ_BAAARG010000001.1"/>
</dbReference>
<proteinExistence type="predicted"/>
<dbReference type="Proteomes" id="UP000321196">
    <property type="component" value="Unassembled WGS sequence"/>
</dbReference>
<name>A0A5C8HPN1_9MICO</name>
<dbReference type="AlphaFoldDB" id="A0A5C8HPN1"/>
<evidence type="ECO:0000313" key="2">
    <source>
        <dbReference type="Proteomes" id="UP000321196"/>
    </source>
</evidence>
<evidence type="ECO:0000313" key="1">
    <source>
        <dbReference type="EMBL" id="TXK06066.1"/>
    </source>
</evidence>
<accession>A0A5C8HPN1</accession>
<gene>
    <name evidence="1" type="ORF">FVP60_03610</name>
</gene>
<reference evidence="1 2" key="1">
    <citation type="submission" date="2019-08" db="EMBL/GenBank/DDBJ databases">
        <authorList>
            <person name="Dong K."/>
        </authorList>
    </citation>
    <scope>NUCLEOTIDE SEQUENCE [LARGE SCALE GENOMIC DNA]</scope>
    <source>
        <strain evidence="1 2">M4-8</strain>
    </source>
</reference>
<sequence length="190" mass="20310">MNWESYFAELEGQFADDAAAERAAVAVESERLRLSRLDLATRVRAATADHARVQLKTLGSHHVAGTLSATGADWCGVDTGNTVRCVRFEAIRALSFAADALQRSLMPVPTAAMAGRATFGYVLRGWARSRTPVMIHLADASVATGTIDRAGADHCDLALHDAHVARRDAEVSRIVVVPFAAIAMASPLSR</sequence>
<protein>
    <submittedName>
        <fullName evidence="1">Uncharacterized protein</fullName>
    </submittedName>
</protein>
<dbReference type="OrthoDB" id="3827359at2"/>
<comment type="caution">
    <text evidence="1">The sequence shown here is derived from an EMBL/GenBank/DDBJ whole genome shotgun (WGS) entry which is preliminary data.</text>
</comment>